<dbReference type="Proteomes" id="UP000501273">
    <property type="component" value="Chromosome"/>
</dbReference>
<evidence type="ECO:0000256" key="1">
    <source>
        <dbReference type="SAM" id="Coils"/>
    </source>
</evidence>
<sequence length="115" mass="12672">MSENTNEQPTVTTLLDERIKDAREDVAKAQAKLDKLLIEKANRDRIENLAAGTAIKFEYGRGEKRRVLDGTVVAIGDDPKLGRLLAVQSGEGLDVQTYKIRAADVLFDDAQEASE</sequence>
<organism evidence="2 3">
    <name type="scientific">Xylella phage Cota</name>
    <dbReference type="NCBI Taxonomy" id="2699877"/>
    <lineage>
        <taxon>Viruses</taxon>
        <taxon>Duplodnaviria</taxon>
        <taxon>Heunggongvirae</taxon>
        <taxon>Uroviricota</taxon>
        <taxon>Caudoviricetes</taxon>
        <taxon>Autographivirales</taxon>
        <taxon>Autonotataviridae</taxon>
        <taxon>Cotavirus</taxon>
        <taxon>Cotavirus cota</taxon>
    </lineage>
</organism>
<keyword evidence="1" id="KW-0175">Coiled coil</keyword>
<dbReference type="EMBL" id="LR778216">
    <property type="protein sequence ID" value="CAB1282923.1"/>
    <property type="molecule type" value="Genomic_DNA"/>
</dbReference>
<feature type="coiled-coil region" evidence="1">
    <location>
        <begin position="12"/>
        <end position="39"/>
    </location>
</feature>
<proteinExistence type="predicted"/>
<accession>A0A6F8ZK97</accession>
<reference evidence="2 3" key="1">
    <citation type="submission" date="2020-03" db="EMBL/GenBank/DDBJ databases">
        <authorList>
            <person name="Ansaldi M."/>
            <person name="Clavijo F."/>
        </authorList>
    </citation>
    <scope>NUCLEOTIDE SEQUENCE [LARGE SCALE GENOMIC DNA]</scope>
</reference>
<name>A0A6F8ZK97_9CAUD</name>
<protein>
    <submittedName>
        <fullName evidence="2">Uncharacterized protein</fullName>
    </submittedName>
</protein>
<keyword evidence="3" id="KW-1185">Reference proteome</keyword>
<evidence type="ECO:0000313" key="3">
    <source>
        <dbReference type="Proteomes" id="UP000501273"/>
    </source>
</evidence>
<evidence type="ECO:0000313" key="2">
    <source>
        <dbReference type="EMBL" id="CAB1282923.1"/>
    </source>
</evidence>